<feature type="active site" description="Proton acceptor" evidence="4">
    <location>
        <position position="160"/>
    </location>
</feature>
<dbReference type="EMBL" id="CP002877">
    <property type="protein sequence ID" value="AEI77848.1"/>
    <property type="molecule type" value="Genomic_DNA"/>
</dbReference>
<dbReference type="CDD" id="cd02440">
    <property type="entry name" value="AdoMet_MTases"/>
    <property type="match status" value="1"/>
</dbReference>
<dbReference type="AlphaFoldDB" id="G0ERN5"/>
<evidence type="ECO:0000313" key="6">
    <source>
        <dbReference type="EMBL" id="AEI77848.1"/>
    </source>
</evidence>
<dbReference type="PANTHER" id="PTHR43317:SF11">
    <property type="entry name" value="POLYAMINE AMINOPROPYLTRANSFERASE 2"/>
    <property type="match status" value="1"/>
</dbReference>
<keyword evidence="3 4" id="KW-0620">Polyamine biosynthesis</keyword>
<evidence type="ECO:0000256" key="4">
    <source>
        <dbReference type="PROSITE-ProRule" id="PRU00354"/>
    </source>
</evidence>
<gene>
    <name evidence="6" type="primary">speE2</name>
    <name evidence="6" type="ordered locus">CNE_1c25300</name>
</gene>
<evidence type="ECO:0000256" key="1">
    <source>
        <dbReference type="ARBA" id="ARBA00007867"/>
    </source>
</evidence>
<accession>G0ERN5</accession>
<evidence type="ECO:0000259" key="5">
    <source>
        <dbReference type="PROSITE" id="PS51006"/>
    </source>
</evidence>
<dbReference type="GO" id="GO:0004766">
    <property type="term" value="F:spermidine synthase activity"/>
    <property type="evidence" value="ECO:0007669"/>
    <property type="project" value="UniProtKB-EC"/>
</dbReference>
<protein>
    <submittedName>
        <fullName evidence="6">Spermidine synthase SpeE</fullName>
        <ecNumber evidence="6">2.5.1.16</ecNumber>
    </submittedName>
</protein>
<organism evidence="6 7">
    <name type="scientific">Cupriavidus necator (strain ATCC 43291 / DSM 13513 / CCUG 52238 / LMG 8453 / N-1)</name>
    <name type="common">Ralstonia eutropha</name>
    <dbReference type="NCBI Taxonomy" id="1042878"/>
    <lineage>
        <taxon>Bacteria</taxon>
        <taxon>Pseudomonadati</taxon>
        <taxon>Pseudomonadota</taxon>
        <taxon>Betaproteobacteria</taxon>
        <taxon>Burkholderiales</taxon>
        <taxon>Burkholderiaceae</taxon>
        <taxon>Cupriavidus</taxon>
    </lineage>
</organism>
<sequence>MSERKPDAGTGIAADSGRTSFDSYMRFLAEAPRDGTPVVLETETALSLHFDVLATQSFMSRRDPDRLVLGYTRTMMGFLLLHPSPARISVIGLGGGSLVKYCYRHLPATRVVAVEIDPAVIALRERFRIPPDDVRLQVVCADGAEYVRGREARPEVILVDGFLADGMPLQLGSAGFYAACHARLADDGVLVANFLASDRGMPHYLDAVRAVFGASMSVARAEDSCNYTLFAWKGQPRLPSLQTLLARARVLETVHALKLTPTARRMKRGEAVAADPDAWHALARPPRHAL</sequence>
<dbReference type="Proteomes" id="UP000006798">
    <property type="component" value="Chromosome 1"/>
</dbReference>
<reference evidence="6 7" key="1">
    <citation type="journal article" date="2011" name="J. Bacteriol.">
        <title>Complete genome sequence of the type strain Cupriavidus necator N-1.</title>
        <authorList>
            <person name="Poehlein A."/>
            <person name="Kusian B."/>
            <person name="Friedrich B."/>
            <person name="Daniel R."/>
            <person name="Bowien B."/>
        </authorList>
    </citation>
    <scope>NUCLEOTIDE SEQUENCE [LARGE SCALE GENOMIC DNA]</scope>
    <source>
        <strain evidence="7">ATCC 43291 / DSM 13513 / CCUG 52238 / LMG 8453 / N-1</strain>
    </source>
</reference>
<feature type="domain" description="PABS" evidence="5">
    <location>
        <begin position="79"/>
        <end position="240"/>
    </location>
</feature>
<dbReference type="SUPFAM" id="SSF53335">
    <property type="entry name" value="S-adenosyl-L-methionine-dependent methyltransferases"/>
    <property type="match status" value="1"/>
</dbReference>
<comment type="similarity">
    <text evidence="1">Belongs to the spermidine/spermine synthase family.</text>
</comment>
<dbReference type="InterPro" id="IPR029063">
    <property type="entry name" value="SAM-dependent_MTases_sf"/>
</dbReference>
<dbReference type="Pfam" id="PF01564">
    <property type="entry name" value="Spermine_synth"/>
    <property type="match status" value="1"/>
</dbReference>
<name>G0ERN5_CUPNN</name>
<dbReference type="HOGENOM" id="CLU_060070_1_0_4"/>
<dbReference type="Gene3D" id="3.40.50.150">
    <property type="entry name" value="Vaccinia Virus protein VP39"/>
    <property type="match status" value="1"/>
</dbReference>
<dbReference type="PANTHER" id="PTHR43317">
    <property type="entry name" value="THERMOSPERMINE SYNTHASE ACAULIS5"/>
    <property type="match status" value="1"/>
</dbReference>
<dbReference type="GO" id="GO:0006596">
    <property type="term" value="P:polyamine biosynthetic process"/>
    <property type="evidence" value="ECO:0007669"/>
    <property type="project" value="UniProtKB-UniRule"/>
</dbReference>
<dbReference type="RefSeq" id="WP_013957438.1">
    <property type="nucleotide sequence ID" value="NC_015726.1"/>
</dbReference>
<evidence type="ECO:0000256" key="3">
    <source>
        <dbReference type="ARBA" id="ARBA00023115"/>
    </source>
</evidence>
<evidence type="ECO:0000256" key="2">
    <source>
        <dbReference type="ARBA" id="ARBA00022679"/>
    </source>
</evidence>
<proteinExistence type="inferred from homology"/>
<dbReference type="GeneID" id="34311054"/>
<dbReference type="PROSITE" id="PS51006">
    <property type="entry name" value="PABS_2"/>
    <property type="match status" value="1"/>
</dbReference>
<keyword evidence="2 4" id="KW-0808">Transferase</keyword>
<evidence type="ECO:0000313" key="7">
    <source>
        <dbReference type="Proteomes" id="UP000006798"/>
    </source>
</evidence>
<dbReference type="KEGG" id="cnc:CNE_1c25300"/>
<dbReference type="EC" id="2.5.1.16" evidence="6"/>
<dbReference type="InterPro" id="IPR030374">
    <property type="entry name" value="PABS"/>
</dbReference>